<dbReference type="AlphaFoldDB" id="A0A8B8IEN7"/>
<proteinExistence type="predicted"/>
<dbReference type="RefSeq" id="XP_026494646.2">
    <property type="nucleotide sequence ID" value="XM_026638861.2"/>
</dbReference>
<accession>A0A8B8IEN7</accession>
<protein>
    <submittedName>
        <fullName evidence="2">Protein FAM177A1 isoform X1</fullName>
    </submittedName>
</protein>
<dbReference type="PANTHER" id="PTHR31206">
    <property type="entry name" value="LP10445P"/>
    <property type="match status" value="1"/>
</dbReference>
<dbReference type="GeneID" id="113399676"/>
<keyword evidence="1" id="KW-1185">Reference proteome</keyword>
<evidence type="ECO:0000313" key="1">
    <source>
        <dbReference type="Proteomes" id="UP001652626"/>
    </source>
</evidence>
<dbReference type="Pfam" id="PF14774">
    <property type="entry name" value="FAM177"/>
    <property type="match status" value="1"/>
</dbReference>
<name>A0A8B8IEN7_VANTA</name>
<evidence type="ECO:0000313" key="2">
    <source>
        <dbReference type="RefSeq" id="XP_026494646.2"/>
    </source>
</evidence>
<dbReference type="OrthoDB" id="45963at2759"/>
<organism evidence="1 2">
    <name type="scientific">Vanessa tameamea</name>
    <name type="common">Kamehameha butterfly</name>
    <dbReference type="NCBI Taxonomy" id="334116"/>
    <lineage>
        <taxon>Eukaryota</taxon>
        <taxon>Metazoa</taxon>
        <taxon>Ecdysozoa</taxon>
        <taxon>Arthropoda</taxon>
        <taxon>Hexapoda</taxon>
        <taxon>Insecta</taxon>
        <taxon>Pterygota</taxon>
        <taxon>Neoptera</taxon>
        <taxon>Endopterygota</taxon>
        <taxon>Lepidoptera</taxon>
        <taxon>Glossata</taxon>
        <taxon>Ditrysia</taxon>
        <taxon>Papilionoidea</taxon>
        <taxon>Nymphalidae</taxon>
        <taxon>Nymphalinae</taxon>
        <taxon>Vanessa</taxon>
    </lineage>
</organism>
<dbReference type="InterPro" id="IPR028260">
    <property type="entry name" value="FAM177"/>
</dbReference>
<sequence>METNEVNKMDSAVHVNINRSIRMLHFSDGVEEEIEEEKVNELQSVKNIDENIDPKSLTWGPWFSHYASRSGSKVLNAVDYAGESLANFFGITTPKYQIEINEYERLQEEKKRIEDESAGWVPKNGGGDIPLVLNEPLKVMGNYDNMQV</sequence>
<gene>
    <name evidence="2" type="primary">LOC113399676</name>
</gene>
<reference evidence="2" key="1">
    <citation type="submission" date="2025-08" db="UniProtKB">
        <authorList>
            <consortium name="RefSeq"/>
        </authorList>
    </citation>
    <scope>IDENTIFICATION</scope>
    <source>
        <tissue evidence="2">Whole body</tissue>
    </source>
</reference>
<dbReference type="OMA" id="KCYDVHL"/>
<dbReference type="Proteomes" id="UP001652626">
    <property type="component" value="Chromosome 15"/>
</dbReference>
<dbReference type="PANTHER" id="PTHR31206:SF1">
    <property type="entry name" value="LP10445P"/>
    <property type="match status" value="1"/>
</dbReference>